<dbReference type="PANTHER" id="PTHR10642:SF26">
    <property type="entry name" value="RIBONUCLEASE H1"/>
    <property type="match status" value="1"/>
</dbReference>
<evidence type="ECO:0000256" key="5">
    <source>
        <dbReference type="ARBA" id="ARBA00022723"/>
    </source>
</evidence>
<dbReference type="GO" id="GO:0004523">
    <property type="term" value="F:RNA-DNA hybrid ribonuclease activity"/>
    <property type="evidence" value="ECO:0007669"/>
    <property type="project" value="UniProtKB-EC"/>
</dbReference>
<keyword evidence="4" id="KW-0540">Nuclease</keyword>
<dbReference type="GO" id="GO:0046872">
    <property type="term" value="F:metal ion binding"/>
    <property type="evidence" value="ECO:0007669"/>
    <property type="project" value="UniProtKB-KW"/>
</dbReference>
<evidence type="ECO:0000256" key="6">
    <source>
        <dbReference type="ARBA" id="ARBA00022759"/>
    </source>
</evidence>
<dbReference type="InterPro" id="IPR012337">
    <property type="entry name" value="RNaseH-like_sf"/>
</dbReference>
<keyword evidence="6" id="KW-0255">Endonuclease</keyword>
<reference evidence="9 10" key="1">
    <citation type="submission" date="2019-06" db="EMBL/GenBank/DDBJ databases">
        <authorList>
            <person name="Palmer J.M."/>
        </authorList>
    </citation>
    <scope>NUCLEOTIDE SEQUENCE [LARGE SCALE GENOMIC DNA]</scope>
    <source>
        <strain evidence="9 10">TWF788</strain>
    </source>
</reference>
<comment type="catalytic activity">
    <reaction evidence="1">
        <text>Endonucleolytic cleavage to 5'-phosphomonoester.</text>
        <dbReference type="EC" id="3.1.26.4"/>
    </reaction>
</comment>
<comment type="caution">
    <text evidence="9">The sequence shown here is derived from an EMBL/GenBank/DDBJ whole genome shotgun (WGS) entry which is preliminary data.</text>
</comment>
<keyword evidence="7" id="KW-0378">Hydrolase</keyword>
<protein>
    <recommendedName>
        <fullName evidence="3">ribonuclease H</fullName>
        <ecNumber evidence="3">3.1.26.4</ecNumber>
    </recommendedName>
</protein>
<dbReference type="GO" id="GO:0043137">
    <property type="term" value="P:DNA replication, removal of RNA primer"/>
    <property type="evidence" value="ECO:0007669"/>
    <property type="project" value="TreeGrafter"/>
</dbReference>
<dbReference type="SUPFAM" id="SSF53098">
    <property type="entry name" value="Ribonuclease H-like"/>
    <property type="match status" value="1"/>
</dbReference>
<sequence length="163" mass="18256">MAYTMKFKVDGACRGNGRPGSIAVAAACLLRKKKGSYIPRVEHLGDDGIVPTNQRAEISAIIIALEWVLDKYPELRGTPDMDVTIMSDSRYAVNSMTEWVNKWMDNGWYNAAGRPVANTDLFQRALALQDEISCIGEVNYEWISREENLDADRACKEALDSTY</sequence>
<dbReference type="PANTHER" id="PTHR10642">
    <property type="entry name" value="RIBONUCLEASE H1"/>
    <property type="match status" value="1"/>
</dbReference>
<dbReference type="PROSITE" id="PS50879">
    <property type="entry name" value="RNASE_H_1"/>
    <property type="match status" value="1"/>
</dbReference>
<dbReference type="InterPro" id="IPR050092">
    <property type="entry name" value="RNase_H"/>
</dbReference>
<organism evidence="9 10">
    <name type="scientific">Orbilia oligospora</name>
    <name type="common">Nematode-trapping fungus</name>
    <name type="synonym">Arthrobotrys oligospora</name>
    <dbReference type="NCBI Taxonomy" id="2813651"/>
    <lineage>
        <taxon>Eukaryota</taxon>
        <taxon>Fungi</taxon>
        <taxon>Dikarya</taxon>
        <taxon>Ascomycota</taxon>
        <taxon>Pezizomycotina</taxon>
        <taxon>Orbiliomycetes</taxon>
        <taxon>Orbiliales</taxon>
        <taxon>Orbiliaceae</taxon>
        <taxon>Orbilia</taxon>
    </lineage>
</organism>
<name>A0A7C8KC30_ORBOL</name>
<dbReference type="GO" id="GO:0003676">
    <property type="term" value="F:nucleic acid binding"/>
    <property type="evidence" value="ECO:0007669"/>
    <property type="project" value="InterPro"/>
</dbReference>
<dbReference type="Pfam" id="PF00075">
    <property type="entry name" value="RNase_H"/>
    <property type="match status" value="1"/>
</dbReference>
<feature type="domain" description="RNase H type-1" evidence="8">
    <location>
        <begin position="1"/>
        <end position="160"/>
    </location>
</feature>
<evidence type="ECO:0000256" key="7">
    <source>
        <dbReference type="ARBA" id="ARBA00022801"/>
    </source>
</evidence>
<comment type="similarity">
    <text evidence="2">Belongs to the RNase H family.</text>
</comment>
<evidence type="ECO:0000313" key="9">
    <source>
        <dbReference type="EMBL" id="KAF3170880.1"/>
    </source>
</evidence>
<evidence type="ECO:0000256" key="1">
    <source>
        <dbReference type="ARBA" id="ARBA00000077"/>
    </source>
</evidence>
<evidence type="ECO:0000256" key="3">
    <source>
        <dbReference type="ARBA" id="ARBA00012180"/>
    </source>
</evidence>
<dbReference type="Gene3D" id="3.30.420.10">
    <property type="entry name" value="Ribonuclease H-like superfamily/Ribonuclease H"/>
    <property type="match status" value="1"/>
</dbReference>
<dbReference type="EMBL" id="JAABOE010000072">
    <property type="protein sequence ID" value="KAF3170880.1"/>
    <property type="molecule type" value="Genomic_DNA"/>
</dbReference>
<dbReference type="InterPro" id="IPR036397">
    <property type="entry name" value="RNaseH_sf"/>
</dbReference>
<evidence type="ECO:0000256" key="4">
    <source>
        <dbReference type="ARBA" id="ARBA00022722"/>
    </source>
</evidence>
<dbReference type="EC" id="3.1.26.4" evidence="3"/>
<gene>
    <name evidence="9" type="ORF">TWF788_010051</name>
</gene>
<evidence type="ECO:0000259" key="8">
    <source>
        <dbReference type="PROSITE" id="PS50879"/>
    </source>
</evidence>
<proteinExistence type="inferred from homology"/>
<dbReference type="Proteomes" id="UP000479691">
    <property type="component" value="Unassembled WGS sequence"/>
</dbReference>
<evidence type="ECO:0000256" key="2">
    <source>
        <dbReference type="ARBA" id="ARBA00005300"/>
    </source>
</evidence>
<evidence type="ECO:0000313" key="10">
    <source>
        <dbReference type="Proteomes" id="UP000479691"/>
    </source>
</evidence>
<keyword evidence="5" id="KW-0479">Metal-binding</keyword>
<dbReference type="InterPro" id="IPR002156">
    <property type="entry name" value="RNaseH_domain"/>
</dbReference>
<accession>A0A7C8KC30</accession>
<dbReference type="AlphaFoldDB" id="A0A7C8KC30"/>